<dbReference type="Pfam" id="PF00067">
    <property type="entry name" value="p450"/>
    <property type="match status" value="1"/>
</dbReference>
<comment type="cofactor">
    <cofactor evidence="1 9">
        <name>heme</name>
        <dbReference type="ChEBI" id="CHEBI:30413"/>
    </cofactor>
</comment>
<dbReference type="GO" id="GO:0005789">
    <property type="term" value="C:endoplasmic reticulum membrane"/>
    <property type="evidence" value="ECO:0007669"/>
    <property type="project" value="UniProtKB-SubCell"/>
</dbReference>
<dbReference type="OMA" id="MEARNTC"/>
<dbReference type="EMBL" id="JABSTR010000001">
    <property type="protein sequence ID" value="KAH9361474.1"/>
    <property type="molecule type" value="Genomic_DNA"/>
</dbReference>
<proteinExistence type="inferred from homology"/>
<dbReference type="PRINTS" id="PR00463">
    <property type="entry name" value="EP450I"/>
</dbReference>
<evidence type="ECO:0000256" key="3">
    <source>
        <dbReference type="ARBA" id="ARBA00010617"/>
    </source>
</evidence>
<evidence type="ECO:0000256" key="9">
    <source>
        <dbReference type="PIRSR" id="PIRSR602401-1"/>
    </source>
</evidence>
<keyword evidence="9" id="KW-0479">Metal-binding</keyword>
<dbReference type="InterPro" id="IPR050196">
    <property type="entry name" value="Cytochrome_P450_Monoox"/>
</dbReference>
<dbReference type="PANTHER" id="PTHR24291:SF189">
    <property type="entry name" value="CYTOCHROME P450 4C3-RELATED"/>
    <property type="match status" value="1"/>
</dbReference>
<feature type="binding site" description="axial binding residue" evidence="9">
    <location>
        <position position="179"/>
    </location>
    <ligand>
        <name>heme</name>
        <dbReference type="ChEBI" id="CHEBI:30413"/>
    </ligand>
    <ligandPart>
        <name>Fe</name>
        <dbReference type="ChEBI" id="CHEBI:18248"/>
    </ligandPart>
</feature>
<organism evidence="10 11">
    <name type="scientific">Haemaphysalis longicornis</name>
    <name type="common">Bush tick</name>
    <dbReference type="NCBI Taxonomy" id="44386"/>
    <lineage>
        <taxon>Eukaryota</taxon>
        <taxon>Metazoa</taxon>
        <taxon>Ecdysozoa</taxon>
        <taxon>Arthropoda</taxon>
        <taxon>Chelicerata</taxon>
        <taxon>Arachnida</taxon>
        <taxon>Acari</taxon>
        <taxon>Parasitiformes</taxon>
        <taxon>Ixodida</taxon>
        <taxon>Ixodoidea</taxon>
        <taxon>Ixodidae</taxon>
        <taxon>Haemaphysalinae</taxon>
        <taxon>Haemaphysalis</taxon>
    </lineage>
</organism>
<evidence type="ECO:0000313" key="11">
    <source>
        <dbReference type="Proteomes" id="UP000821853"/>
    </source>
</evidence>
<dbReference type="InterPro" id="IPR002401">
    <property type="entry name" value="Cyt_P450_E_grp-I"/>
</dbReference>
<gene>
    <name evidence="10" type="ORF">HPB48_004583</name>
</gene>
<dbReference type="GO" id="GO:0016705">
    <property type="term" value="F:oxidoreductase activity, acting on paired donors, with incorporation or reduction of molecular oxygen"/>
    <property type="evidence" value="ECO:0007669"/>
    <property type="project" value="InterPro"/>
</dbReference>
<name>A0A9J6FEL1_HAELO</name>
<keyword evidence="11" id="KW-1185">Reference proteome</keyword>
<evidence type="ECO:0000256" key="6">
    <source>
        <dbReference type="ARBA" id="ARBA00023004"/>
    </source>
</evidence>
<dbReference type="PANTHER" id="PTHR24291">
    <property type="entry name" value="CYTOCHROME P450 FAMILY 4"/>
    <property type="match status" value="1"/>
</dbReference>
<dbReference type="VEuPathDB" id="VectorBase:HLOH_060603"/>
<keyword evidence="8" id="KW-0472">Membrane</keyword>
<dbReference type="OrthoDB" id="2023at2759"/>
<evidence type="ECO:0000313" key="10">
    <source>
        <dbReference type="EMBL" id="KAH9361474.1"/>
    </source>
</evidence>
<accession>A0A9J6FEL1</accession>
<dbReference type="GO" id="GO:0020037">
    <property type="term" value="F:heme binding"/>
    <property type="evidence" value="ECO:0007669"/>
    <property type="project" value="InterPro"/>
</dbReference>
<dbReference type="GO" id="GO:0004497">
    <property type="term" value="F:monooxygenase activity"/>
    <property type="evidence" value="ECO:0007669"/>
    <property type="project" value="UniProtKB-KW"/>
</dbReference>
<dbReference type="GO" id="GO:0005506">
    <property type="term" value="F:iron ion binding"/>
    <property type="evidence" value="ECO:0007669"/>
    <property type="project" value="InterPro"/>
</dbReference>
<evidence type="ECO:0000256" key="8">
    <source>
        <dbReference type="ARBA" id="ARBA00023136"/>
    </source>
</evidence>
<comment type="subcellular location">
    <subcellularLocation>
        <location evidence="2">Endoplasmic reticulum membrane</location>
    </subcellularLocation>
</comment>
<dbReference type="InterPro" id="IPR001128">
    <property type="entry name" value="Cyt_P450"/>
</dbReference>
<comment type="similarity">
    <text evidence="3">Belongs to the cytochrome P450 family.</text>
</comment>
<evidence type="ECO:0000256" key="4">
    <source>
        <dbReference type="ARBA" id="ARBA00022617"/>
    </source>
</evidence>
<protein>
    <recommendedName>
        <fullName evidence="12">Cytochrome P450</fullName>
    </recommendedName>
</protein>
<dbReference type="AlphaFoldDB" id="A0A9J6FEL1"/>
<keyword evidence="7" id="KW-0503">Monooxygenase</keyword>
<evidence type="ECO:0008006" key="12">
    <source>
        <dbReference type="Google" id="ProtNLM"/>
    </source>
</evidence>
<sequence length="239" mass="27588">MMNIAHWLDAIYNLTQASKDFRKNVKFIHDYNRRGFETTASSITFTLFLLGNHPEVQAKVQEEIDELFADDTDRDVTIEDTKKMQYLECVVKASMEARNTCALKIDICILIRVFTVGSFPPVGEYTIPKGSAAVAGIYFIQRHPRFFDEPDKFMPERFLDTKEKCPFLYIPFSAGLRNCTGQKFADLEDKILLAQIMRRFTVTSKLRMEELQLSLEVVLKATQGIEIQLHPRDKPPRPQ</sequence>
<dbReference type="SUPFAM" id="SSF48264">
    <property type="entry name" value="Cytochrome P450"/>
    <property type="match status" value="1"/>
</dbReference>
<dbReference type="InterPro" id="IPR036396">
    <property type="entry name" value="Cyt_P450_sf"/>
</dbReference>
<keyword evidence="5" id="KW-0256">Endoplasmic reticulum</keyword>
<keyword evidence="6 9" id="KW-0408">Iron</keyword>
<evidence type="ECO:0000256" key="5">
    <source>
        <dbReference type="ARBA" id="ARBA00022824"/>
    </source>
</evidence>
<comment type="caution">
    <text evidence="10">The sequence shown here is derived from an EMBL/GenBank/DDBJ whole genome shotgun (WGS) entry which is preliminary data.</text>
</comment>
<dbReference type="PRINTS" id="PR00385">
    <property type="entry name" value="P450"/>
</dbReference>
<reference evidence="10 11" key="1">
    <citation type="journal article" date="2020" name="Cell">
        <title>Large-Scale Comparative Analyses of Tick Genomes Elucidate Their Genetic Diversity and Vector Capacities.</title>
        <authorList>
            <consortium name="Tick Genome and Microbiome Consortium (TIGMIC)"/>
            <person name="Jia N."/>
            <person name="Wang J."/>
            <person name="Shi W."/>
            <person name="Du L."/>
            <person name="Sun Y."/>
            <person name="Zhan W."/>
            <person name="Jiang J.F."/>
            <person name="Wang Q."/>
            <person name="Zhang B."/>
            <person name="Ji P."/>
            <person name="Bell-Sakyi L."/>
            <person name="Cui X.M."/>
            <person name="Yuan T.T."/>
            <person name="Jiang B.G."/>
            <person name="Yang W.F."/>
            <person name="Lam T.T."/>
            <person name="Chang Q.C."/>
            <person name="Ding S.J."/>
            <person name="Wang X.J."/>
            <person name="Zhu J.G."/>
            <person name="Ruan X.D."/>
            <person name="Zhao L."/>
            <person name="Wei J.T."/>
            <person name="Ye R.Z."/>
            <person name="Que T.C."/>
            <person name="Du C.H."/>
            <person name="Zhou Y.H."/>
            <person name="Cheng J.X."/>
            <person name="Dai P.F."/>
            <person name="Guo W.B."/>
            <person name="Han X.H."/>
            <person name="Huang E.J."/>
            <person name="Li L.F."/>
            <person name="Wei W."/>
            <person name="Gao Y.C."/>
            <person name="Liu J.Z."/>
            <person name="Shao H.Z."/>
            <person name="Wang X."/>
            <person name="Wang C.C."/>
            <person name="Yang T.C."/>
            <person name="Huo Q.B."/>
            <person name="Li W."/>
            <person name="Chen H.Y."/>
            <person name="Chen S.E."/>
            <person name="Zhou L.G."/>
            <person name="Ni X.B."/>
            <person name="Tian J.H."/>
            <person name="Sheng Y."/>
            <person name="Liu T."/>
            <person name="Pan Y.S."/>
            <person name="Xia L.Y."/>
            <person name="Li J."/>
            <person name="Zhao F."/>
            <person name="Cao W.C."/>
        </authorList>
    </citation>
    <scope>NUCLEOTIDE SEQUENCE [LARGE SCALE GENOMIC DNA]</scope>
    <source>
        <strain evidence="10">HaeL-2018</strain>
    </source>
</reference>
<evidence type="ECO:0000256" key="1">
    <source>
        <dbReference type="ARBA" id="ARBA00001971"/>
    </source>
</evidence>
<dbReference type="Gene3D" id="1.10.630.10">
    <property type="entry name" value="Cytochrome P450"/>
    <property type="match status" value="1"/>
</dbReference>
<evidence type="ECO:0000256" key="7">
    <source>
        <dbReference type="ARBA" id="ARBA00023033"/>
    </source>
</evidence>
<dbReference type="Proteomes" id="UP000821853">
    <property type="component" value="Chromosome 1"/>
</dbReference>
<keyword evidence="7" id="KW-0560">Oxidoreductase</keyword>
<keyword evidence="4 9" id="KW-0349">Heme</keyword>
<evidence type="ECO:0000256" key="2">
    <source>
        <dbReference type="ARBA" id="ARBA00004586"/>
    </source>
</evidence>